<reference evidence="1" key="1">
    <citation type="submission" date="2021-01" db="EMBL/GenBank/DDBJ databases">
        <title>Phytophthora aleatoria, a newly-described species from Pinus radiata is distinct from Phytophthora cactorum isolates based on comparative genomics.</title>
        <authorList>
            <person name="Mcdougal R."/>
            <person name="Panda P."/>
            <person name="Williams N."/>
            <person name="Studholme D.J."/>
        </authorList>
    </citation>
    <scope>NUCLEOTIDE SEQUENCE</scope>
    <source>
        <strain evidence="1">NZFS 4037</strain>
    </source>
</reference>
<gene>
    <name evidence="1" type="ORF">JG688_00014978</name>
</gene>
<comment type="caution">
    <text evidence="1">The sequence shown here is derived from an EMBL/GenBank/DDBJ whole genome shotgun (WGS) entry which is preliminary data.</text>
</comment>
<dbReference type="Proteomes" id="UP000709295">
    <property type="component" value="Unassembled WGS sequence"/>
</dbReference>
<name>A0A8J5IIY5_9STRA</name>
<evidence type="ECO:0000313" key="1">
    <source>
        <dbReference type="EMBL" id="KAG6948726.1"/>
    </source>
</evidence>
<organism evidence="1 2">
    <name type="scientific">Phytophthora aleatoria</name>
    <dbReference type="NCBI Taxonomy" id="2496075"/>
    <lineage>
        <taxon>Eukaryota</taxon>
        <taxon>Sar</taxon>
        <taxon>Stramenopiles</taxon>
        <taxon>Oomycota</taxon>
        <taxon>Peronosporomycetes</taxon>
        <taxon>Peronosporales</taxon>
        <taxon>Peronosporaceae</taxon>
        <taxon>Phytophthora</taxon>
    </lineage>
</organism>
<dbReference type="EMBL" id="JAENGY010001520">
    <property type="protein sequence ID" value="KAG6948726.1"/>
    <property type="molecule type" value="Genomic_DNA"/>
</dbReference>
<proteinExistence type="predicted"/>
<accession>A0A8J5IIY5</accession>
<protein>
    <submittedName>
        <fullName evidence="1">Uncharacterized protein</fullName>
    </submittedName>
</protein>
<evidence type="ECO:0000313" key="2">
    <source>
        <dbReference type="Proteomes" id="UP000709295"/>
    </source>
</evidence>
<dbReference type="AlphaFoldDB" id="A0A8J5IIY5"/>
<keyword evidence="2" id="KW-1185">Reference proteome</keyword>
<sequence length="163" mass="19059">MSTVDELLKDASVSPIAKRMLEASPSSHLCDWSHVNCVRGESWFNDNFIKAFGVTLAAKYENNTTIFCRRFQHLRKTEGRFGRWERRRPCLHTKHQWKPIVVDKSKHKLYCYDSMDKRANRNLLGELADELFKKSLSHQCKIISVRSPIRIQLCPFRLPVLLA</sequence>